<protein>
    <submittedName>
        <fullName evidence="1">Uncharacterized protein</fullName>
    </submittedName>
</protein>
<organism evidence="1 2">
    <name type="scientific">Kribbella yunnanensis</name>
    <dbReference type="NCBI Taxonomy" id="190194"/>
    <lineage>
        <taxon>Bacteria</taxon>
        <taxon>Bacillati</taxon>
        <taxon>Actinomycetota</taxon>
        <taxon>Actinomycetes</taxon>
        <taxon>Propionibacteriales</taxon>
        <taxon>Kribbellaceae</taxon>
        <taxon>Kribbella</taxon>
    </lineage>
</organism>
<comment type="caution">
    <text evidence="1">The sequence shown here is derived from an EMBL/GenBank/DDBJ whole genome shotgun (WGS) entry which is preliminary data.</text>
</comment>
<proteinExistence type="predicted"/>
<sequence length="80" mass="8515">MIHTIAIAVGEKLLLVRLERQRDIIRRRGRRRLLGFTAAGSSAGPQPPSIVIAANATADPKAGLRMGLSSLAPGSESRSR</sequence>
<accession>A0ABN2GZ81</accession>
<gene>
    <name evidence="1" type="ORF">GCM10009745_23360</name>
</gene>
<dbReference type="Proteomes" id="UP001500280">
    <property type="component" value="Unassembled WGS sequence"/>
</dbReference>
<evidence type="ECO:0000313" key="2">
    <source>
        <dbReference type="Proteomes" id="UP001500280"/>
    </source>
</evidence>
<keyword evidence="2" id="KW-1185">Reference proteome</keyword>
<reference evidence="1 2" key="1">
    <citation type="journal article" date="2019" name="Int. J. Syst. Evol. Microbiol.">
        <title>The Global Catalogue of Microorganisms (GCM) 10K type strain sequencing project: providing services to taxonomists for standard genome sequencing and annotation.</title>
        <authorList>
            <consortium name="The Broad Institute Genomics Platform"/>
            <consortium name="The Broad Institute Genome Sequencing Center for Infectious Disease"/>
            <person name="Wu L."/>
            <person name="Ma J."/>
        </authorList>
    </citation>
    <scope>NUCLEOTIDE SEQUENCE [LARGE SCALE GENOMIC DNA]</scope>
    <source>
        <strain evidence="1 2">JCM 14307</strain>
    </source>
</reference>
<dbReference type="EMBL" id="BAAANF010000008">
    <property type="protein sequence ID" value="GAA1678950.1"/>
    <property type="molecule type" value="Genomic_DNA"/>
</dbReference>
<name>A0ABN2GZ81_9ACTN</name>
<evidence type="ECO:0000313" key="1">
    <source>
        <dbReference type="EMBL" id="GAA1678950.1"/>
    </source>
</evidence>